<feature type="region of interest" description="Disordered" evidence="1">
    <location>
        <begin position="18"/>
        <end position="38"/>
    </location>
</feature>
<sequence length="237" mass="25140">MITLLLALAAAAPAAGAARSSATGHPPSNVAPARKKAITPSPDAERVIDWIFASADNHGLPYAVVDKNNASLFLFSAKGKALGAVPVLIGVAKGDNATPGIGSKNLAEIGPAEKTTPAGRFLAKFGLAADREKVLWVDYATSVALHPIPLGASKKEHRRERLLSPTPDDNRITFGCINAPLAFYSKTVRPLFQRKGGYVYVMPDTRPLEDVFPRLRVEALARDGARLTLDQNVVAGK</sequence>
<protein>
    <recommendedName>
        <fullName evidence="5">L,D-transpeptidase</fullName>
    </recommendedName>
</protein>
<evidence type="ECO:0000256" key="2">
    <source>
        <dbReference type="SAM" id="SignalP"/>
    </source>
</evidence>
<dbReference type="EMBL" id="QFNN01000001">
    <property type="protein sequence ID" value="PZO92190.1"/>
    <property type="molecule type" value="Genomic_DNA"/>
</dbReference>
<evidence type="ECO:0000256" key="1">
    <source>
        <dbReference type="SAM" id="MobiDB-lite"/>
    </source>
</evidence>
<evidence type="ECO:0008006" key="5">
    <source>
        <dbReference type="Google" id="ProtNLM"/>
    </source>
</evidence>
<gene>
    <name evidence="3" type="ORF">DI623_00015</name>
</gene>
<keyword evidence="2" id="KW-0732">Signal</keyword>
<evidence type="ECO:0000313" key="4">
    <source>
        <dbReference type="Proteomes" id="UP000249066"/>
    </source>
</evidence>
<proteinExistence type="predicted"/>
<organism evidence="3 4">
    <name type="scientific">Sphingomonas sanxanigenens</name>
    <dbReference type="NCBI Taxonomy" id="397260"/>
    <lineage>
        <taxon>Bacteria</taxon>
        <taxon>Pseudomonadati</taxon>
        <taxon>Pseudomonadota</taxon>
        <taxon>Alphaproteobacteria</taxon>
        <taxon>Sphingomonadales</taxon>
        <taxon>Sphingomonadaceae</taxon>
        <taxon>Sphingomonas</taxon>
    </lineage>
</organism>
<evidence type="ECO:0000313" key="3">
    <source>
        <dbReference type="EMBL" id="PZO92190.1"/>
    </source>
</evidence>
<dbReference type="AlphaFoldDB" id="A0A2W5AC48"/>
<name>A0A2W5AC48_9SPHN</name>
<reference evidence="3 4" key="1">
    <citation type="submission" date="2017-08" db="EMBL/GenBank/DDBJ databases">
        <title>Infants hospitalized years apart are colonized by the same room-sourced microbial strains.</title>
        <authorList>
            <person name="Brooks B."/>
            <person name="Olm M.R."/>
            <person name="Firek B.A."/>
            <person name="Baker R."/>
            <person name="Thomas B.C."/>
            <person name="Morowitz M.J."/>
            <person name="Banfield J.F."/>
        </authorList>
    </citation>
    <scope>NUCLEOTIDE SEQUENCE [LARGE SCALE GENOMIC DNA]</scope>
    <source>
        <strain evidence="3">S2_018_000_R2_101</strain>
    </source>
</reference>
<feature type="chain" id="PRO_5015849497" description="L,D-transpeptidase" evidence="2">
    <location>
        <begin position="18"/>
        <end position="237"/>
    </location>
</feature>
<feature type="signal peptide" evidence="2">
    <location>
        <begin position="1"/>
        <end position="17"/>
    </location>
</feature>
<comment type="caution">
    <text evidence="3">The sequence shown here is derived from an EMBL/GenBank/DDBJ whole genome shotgun (WGS) entry which is preliminary data.</text>
</comment>
<accession>A0A2W5AC48</accession>
<dbReference type="Proteomes" id="UP000249066">
    <property type="component" value="Unassembled WGS sequence"/>
</dbReference>